<dbReference type="EMBL" id="JAPEVB010000003">
    <property type="protein sequence ID" value="KAJ4391945.1"/>
    <property type="molecule type" value="Genomic_DNA"/>
</dbReference>
<gene>
    <name evidence="10" type="ORF">N0V93_005565</name>
</gene>
<keyword evidence="7" id="KW-0687">Ribonucleoprotein</keyword>
<accession>A0A9W8YVT7</accession>
<keyword evidence="5" id="KW-0496">Mitochondrion</keyword>
<reference evidence="10" key="1">
    <citation type="submission" date="2022-10" db="EMBL/GenBank/DDBJ databases">
        <title>Tapping the CABI collections for fungal endophytes: first genome assemblies for Collariella, Neodidymelliopsis, Ascochyta clinopodiicola, Didymella pomorum, Didymosphaeria variabile, Neocosmospora piperis and Neocucurbitaria cava.</title>
        <authorList>
            <person name="Hill R."/>
        </authorList>
    </citation>
    <scope>NUCLEOTIDE SEQUENCE</scope>
    <source>
        <strain evidence="10">IMI 355082</strain>
    </source>
</reference>
<comment type="subcellular location">
    <subcellularLocation>
        <location evidence="1">Mitochondrion</location>
    </subcellularLocation>
</comment>
<dbReference type="GO" id="GO:0005840">
    <property type="term" value="C:ribosome"/>
    <property type="evidence" value="ECO:0007669"/>
    <property type="project" value="UniProtKB-KW"/>
</dbReference>
<feature type="region of interest" description="Disordered" evidence="9">
    <location>
        <begin position="199"/>
        <end position="260"/>
    </location>
</feature>
<keyword evidence="4" id="KW-0805">Transcription regulation</keyword>
<dbReference type="AlphaFoldDB" id="A0A9W8YVT7"/>
<keyword evidence="11" id="KW-1185">Reference proteome</keyword>
<feature type="compositionally biased region" description="Polar residues" evidence="9">
    <location>
        <begin position="203"/>
        <end position="212"/>
    </location>
</feature>
<dbReference type="GO" id="GO:0003735">
    <property type="term" value="F:structural constituent of ribosome"/>
    <property type="evidence" value="ECO:0007669"/>
    <property type="project" value="TreeGrafter"/>
</dbReference>
<keyword evidence="6" id="KW-0804">Transcription</keyword>
<evidence type="ECO:0000256" key="4">
    <source>
        <dbReference type="ARBA" id="ARBA00023015"/>
    </source>
</evidence>
<dbReference type="PANTHER" id="PTHR28184:SF1">
    <property type="entry name" value="LARGE RIBOSOMAL SUBUNIT PROTEIN ML67"/>
    <property type="match status" value="1"/>
</dbReference>
<sequence>MNTSPASVVGILDRLSTGVSRTSIRHYAAPRLKKKKHYLTGFTPGHGERIFVYNHIEKGMIVYSHEPELKRDSQKYLSQIPFTVKKQKPAEIRHDYWQPLCMIQFEAGQGVVGRSVFQKLRELRKLHELQWGWQAKEFQRLNKRERGERLLDQKPNAVADIAAVLAGAGRGNLMWTSESEPVQVEEAITTEGVVEDAEGVSATAHSSSADTQTETKAETSDTTEVNLVTTPSAPAQADATTVEKAPKVGKKKTKEPASSSPKRLLHATIYWSNDMDLGWARKWSDNVIHELGLPEGVRVWNWKTKMVRETDYETPNDKAAKANTKSAPAAGKAAETVQKYEKAKAKKGWFSWLGGKGSGSSPEARA</sequence>
<evidence type="ECO:0000256" key="2">
    <source>
        <dbReference type="ARBA" id="ARBA00010741"/>
    </source>
</evidence>
<dbReference type="InterPro" id="IPR024629">
    <property type="entry name" value="Ribosomal_mL67"/>
</dbReference>
<evidence type="ECO:0000256" key="8">
    <source>
        <dbReference type="ARBA" id="ARBA00035185"/>
    </source>
</evidence>
<comment type="similarity">
    <text evidence="2">Belongs to the mitochondrion-specific ribosomal protein mL67 family.</text>
</comment>
<feature type="region of interest" description="Disordered" evidence="9">
    <location>
        <begin position="313"/>
        <end position="333"/>
    </location>
</feature>
<dbReference type="PANTHER" id="PTHR28184">
    <property type="entry name" value="MITOCHONDRIAL HOMOLOGOUS RECOMBINATION PROTEIN 1"/>
    <property type="match status" value="1"/>
</dbReference>
<evidence type="ECO:0000313" key="10">
    <source>
        <dbReference type="EMBL" id="KAJ4391945.1"/>
    </source>
</evidence>
<evidence type="ECO:0000256" key="3">
    <source>
        <dbReference type="ARBA" id="ARBA00022980"/>
    </source>
</evidence>
<protein>
    <recommendedName>
        <fullName evidence="8">Large ribosomal subunit protein mL67</fullName>
    </recommendedName>
</protein>
<evidence type="ECO:0000256" key="6">
    <source>
        <dbReference type="ARBA" id="ARBA00023163"/>
    </source>
</evidence>
<dbReference type="Proteomes" id="UP001140453">
    <property type="component" value="Unassembled WGS sequence"/>
</dbReference>
<evidence type="ECO:0000256" key="5">
    <source>
        <dbReference type="ARBA" id="ARBA00023128"/>
    </source>
</evidence>
<dbReference type="Pfam" id="PF12829">
    <property type="entry name" value="Mhr1"/>
    <property type="match status" value="1"/>
</dbReference>
<name>A0A9W8YVT7_9PEZI</name>
<dbReference type="GO" id="GO:0000150">
    <property type="term" value="F:DNA strand exchange activity"/>
    <property type="evidence" value="ECO:0007669"/>
    <property type="project" value="InterPro"/>
</dbReference>
<proteinExistence type="inferred from homology"/>
<dbReference type="OrthoDB" id="5333655at2759"/>
<dbReference type="GO" id="GO:0005739">
    <property type="term" value="C:mitochondrion"/>
    <property type="evidence" value="ECO:0007669"/>
    <property type="project" value="UniProtKB-SubCell"/>
</dbReference>
<evidence type="ECO:0000256" key="7">
    <source>
        <dbReference type="ARBA" id="ARBA00023274"/>
    </source>
</evidence>
<evidence type="ECO:0000256" key="1">
    <source>
        <dbReference type="ARBA" id="ARBA00004173"/>
    </source>
</evidence>
<evidence type="ECO:0000256" key="9">
    <source>
        <dbReference type="SAM" id="MobiDB-lite"/>
    </source>
</evidence>
<evidence type="ECO:0000313" key="11">
    <source>
        <dbReference type="Proteomes" id="UP001140453"/>
    </source>
</evidence>
<dbReference type="GO" id="GO:1990904">
    <property type="term" value="C:ribonucleoprotein complex"/>
    <property type="evidence" value="ECO:0007669"/>
    <property type="project" value="UniProtKB-KW"/>
</dbReference>
<feature type="compositionally biased region" description="Low complexity" evidence="9">
    <location>
        <begin position="321"/>
        <end position="330"/>
    </location>
</feature>
<comment type="caution">
    <text evidence="10">The sequence shown here is derived from an EMBL/GenBank/DDBJ whole genome shotgun (WGS) entry which is preliminary data.</text>
</comment>
<organism evidence="10 11">
    <name type="scientific">Gnomoniopsis smithogilvyi</name>
    <dbReference type="NCBI Taxonomy" id="1191159"/>
    <lineage>
        <taxon>Eukaryota</taxon>
        <taxon>Fungi</taxon>
        <taxon>Dikarya</taxon>
        <taxon>Ascomycota</taxon>
        <taxon>Pezizomycotina</taxon>
        <taxon>Sordariomycetes</taxon>
        <taxon>Sordariomycetidae</taxon>
        <taxon>Diaporthales</taxon>
        <taxon>Gnomoniaceae</taxon>
        <taxon>Gnomoniopsis</taxon>
    </lineage>
</organism>
<keyword evidence="3" id="KW-0689">Ribosomal protein</keyword>
<dbReference type="GO" id="GO:0003697">
    <property type="term" value="F:single-stranded DNA binding"/>
    <property type="evidence" value="ECO:0007669"/>
    <property type="project" value="InterPro"/>
</dbReference>
<feature type="compositionally biased region" description="Polar residues" evidence="9">
    <location>
        <begin position="220"/>
        <end position="233"/>
    </location>
</feature>